<dbReference type="PROSITE" id="PS50923">
    <property type="entry name" value="SUSHI"/>
    <property type="match status" value="2"/>
</dbReference>
<dbReference type="InterPro" id="IPR043504">
    <property type="entry name" value="Peptidase_S1_PA_chymotrypsin"/>
</dbReference>
<dbReference type="InterPro" id="IPR002172">
    <property type="entry name" value="LDrepeatLR_classA_rpt"/>
</dbReference>
<dbReference type="Proteomes" id="UP000694904">
    <property type="component" value="Chromosome 2"/>
</dbReference>
<gene>
    <name evidence="8" type="primary">LOC108608909</name>
</gene>
<dbReference type="InterPro" id="IPR018114">
    <property type="entry name" value="TRYPSIN_HIS"/>
</dbReference>
<evidence type="ECO:0000313" key="7">
    <source>
        <dbReference type="Proteomes" id="UP000694904"/>
    </source>
</evidence>
<dbReference type="Gene3D" id="2.40.10.10">
    <property type="entry name" value="Trypsin-like serine proteases"/>
    <property type="match status" value="1"/>
</dbReference>
<keyword evidence="1 3" id="KW-1015">Disulfide bond</keyword>
<reference evidence="7" key="1">
    <citation type="journal article" date="1997" name="Nucleic Acids Res.">
        <title>tRNAscan-SE: a program for improved detection of transfer RNA genes in genomic sequence.</title>
        <authorList>
            <person name="Lowe T.M."/>
            <person name="Eddy S.R."/>
        </authorList>
    </citation>
    <scope>NUCLEOTIDE SEQUENCE [LARGE SCALE GENOMIC DNA]</scope>
</reference>
<dbReference type="Pfam" id="PF00057">
    <property type="entry name" value="Ldl_recept_a"/>
    <property type="match status" value="3"/>
</dbReference>
<dbReference type="InterPro" id="IPR035976">
    <property type="entry name" value="Sushi/SCR/CCP_sf"/>
</dbReference>
<dbReference type="InterPro" id="IPR009003">
    <property type="entry name" value="Peptidase_S1_PA"/>
</dbReference>
<dbReference type="SUPFAM" id="SSF57535">
    <property type="entry name" value="Complement control module/SCR domain"/>
    <property type="match status" value="1"/>
</dbReference>
<feature type="disulfide bond" evidence="2">
    <location>
        <begin position="169"/>
        <end position="181"/>
    </location>
</feature>
<dbReference type="PRINTS" id="PR00261">
    <property type="entry name" value="LDLRECEPTOR"/>
</dbReference>
<dbReference type="CDD" id="cd00033">
    <property type="entry name" value="CCP"/>
    <property type="match status" value="1"/>
</dbReference>
<dbReference type="CDD" id="cd00112">
    <property type="entry name" value="LDLa"/>
    <property type="match status" value="4"/>
</dbReference>
<evidence type="ECO:0000259" key="6">
    <source>
        <dbReference type="PROSITE" id="PS50923"/>
    </source>
</evidence>
<feature type="domain" description="Sushi" evidence="6">
    <location>
        <begin position="223"/>
        <end position="286"/>
    </location>
</feature>
<evidence type="ECO:0000256" key="3">
    <source>
        <dbReference type="PROSITE-ProRule" id="PRU00302"/>
    </source>
</evidence>
<organism evidence="7 8">
    <name type="scientific">Drosophila arizonae</name>
    <name type="common">Fruit fly</name>
    <dbReference type="NCBI Taxonomy" id="7263"/>
    <lineage>
        <taxon>Eukaryota</taxon>
        <taxon>Metazoa</taxon>
        <taxon>Ecdysozoa</taxon>
        <taxon>Arthropoda</taxon>
        <taxon>Hexapoda</taxon>
        <taxon>Insecta</taxon>
        <taxon>Pterygota</taxon>
        <taxon>Neoptera</taxon>
        <taxon>Endopterygota</taxon>
        <taxon>Diptera</taxon>
        <taxon>Brachycera</taxon>
        <taxon>Muscomorpha</taxon>
        <taxon>Ephydroidea</taxon>
        <taxon>Drosophilidae</taxon>
        <taxon>Drosophila</taxon>
    </lineage>
</organism>
<evidence type="ECO:0000313" key="8">
    <source>
        <dbReference type="RefSeq" id="XP_017856028.1"/>
    </source>
</evidence>
<feature type="disulfide bond" evidence="2">
    <location>
        <begin position="36"/>
        <end position="54"/>
    </location>
</feature>
<evidence type="ECO:0000256" key="4">
    <source>
        <dbReference type="SAM" id="SignalP"/>
    </source>
</evidence>
<feature type="disulfide bond" evidence="2">
    <location>
        <begin position="79"/>
        <end position="97"/>
    </location>
</feature>
<dbReference type="PANTHER" id="PTHR24252:SF7">
    <property type="entry name" value="HYALIN"/>
    <property type="match status" value="1"/>
</dbReference>
<dbReference type="SMART" id="SM00192">
    <property type="entry name" value="LDLa"/>
    <property type="match status" value="4"/>
</dbReference>
<evidence type="ECO:0000256" key="1">
    <source>
        <dbReference type="ARBA" id="ARBA00023157"/>
    </source>
</evidence>
<sequence length="643" mass="70547">MISKHLKSHLLCICVTLLSFSARSVYGACGAIQFECDNGSCISKFEVCDGTKNCPDGSDETGLICVSQRNQCTKPYFTCSYGACVIGTAPCNGIIECADGSDETVFLCGTSDVKRQIESNLKGNCMDEEFKCPSGICLEKSTYLCNGYDDCGDGTGYDESVNYCGHIECPGYAFKCASGGCIAGNLICDGKADCFDTSDEAPLLCNTSSVTTQPPVVLPTSLSGCPLPHGDELPILKDKYGTYLKPPINMITVFFSCKPGYVLEGAKESRCANGQWSLDVVPKCVKYCDTWQDSEGRPKNLLHGYSTNPTCTYEGQAVNCSARYHPPGTEVTFICATGFRSSNILTQPTMKCMAGGYWSRQRVPCYQECGQIATPITQFSSNGYSINNTVVPWHVGIYVGHNEKDYNFVCGGSLLTPDLVITAAHCVYSEVSKNAYDASTFRVVAAKLYRGYNKVTNEDRRREVESIIVAPKYKGREDNYKNDIALIFLSDPYKLSNVVRPVCVEFFSFSEKENINNDVQGQFAGWNFKDERELQFVPAKSQMNSVCQASLYDISSDKFCMYTQGTSLACHGDSGGGFTAKREMLGDVRLTFSRDRFRHYLYGVISSAPSAGQCAESLTTLTNIQHFEDLIRTAMQKSFDVNA</sequence>
<evidence type="ECO:0000259" key="5">
    <source>
        <dbReference type="PROSITE" id="PS50240"/>
    </source>
</evidence>
<feature type="disulfide bond" evidence="2">
    <location>
        <begin position="72"/>
        <end position="84"/>
    </location>
</feature>
<dbReference type="PROSITE" id="PS50240">
    <property type="entry name" value="TRYPSIN_DOM"/>
    <property type="match status" value="1"/>
</dbReference>
<reference evidence="8" key="3">
    <citation type="submission" date="2025-08" db="UniProtKB">
        <authorList>
            <consortium name="RefSeq"/>
        </authorList>
    </citation>
    <scope>IDENTIFICATION</scope>
    <source>
        <tissue evidence="8">Whole organism</tissue>
    </source>
</reference>
<dbReference type="Pfam" id="PF00084">
    <property type="entry name" value="Sushi"/>
    <property type="match status" value="2"/>
</dbReference>
<feature type="chain" id="PRO_5046176589" evidence="4">
    <location>
        <begin position="28"/>
        <end position="643"/>
    </location>
</feature>
<dbReference type="InterPro" id="IPR036055">
    <property type="entry name" value="LDL_receptor-like_sf"/>
</dbReference>
<dbReference type="PROSITE" id="PS50068">
    <property type="entry name" value="LDLRA_2"/>
    <property type="match status" value="4"/>
</dbReference>
<feature type="domain" description="Peptidase S1" evidence="5">
    <location>
        <begin position="353"/>
        <end position="636"/>
    </location>
</feature>
<feature type="domain" description="Sushi" evidence="6">
    <location>
        <begin position="309"/>
        <end position="367"/>
    </location>
</feature>
<dbReference type="Gene3D" id="4.10.400.10">
    <property type="entry name" value="Low-density Lipoprotein Receptor"/>
    <property type="match status" value="4"/>
</dbReference>
<reference evidence="7" key="2">
    <citation type="journal article" date="2016" name="G3 (Bethesda)">
        <title>Genome Evolution in Three Species of Cactophilic Drosophila.</title>
        <authorList>
            <person name="Sanchez-Flores A."/>
            <person name="Penazola F."/>
            <person name="Carpinteyro-Ponce J."/>
            <person name="Nazario-Yepiz N."/>
            <person name="Abreu-Goodger C."/>
            <person name="Machado C.A."/>
            <person name="Markow T.A."/>
        </authorList>
    </citation>
    <scope>NUCLEOTIDE SEQUENCE [LARGE SCALE GENOMIC DNA]</scope>
</reference>
<dbReference type="InterPro" id="IPR000436">
    <property type="entry name" value="Sushi_SCR_CCP_dom"/>
</dbReference>
<dbReference type="SUPFAM" id="SSF50494">
    <property type="entry name" value="Trypsin-like serine proteases"/>
    <property type="match status" value="1"/>
</dbReference>
<dbReference type="PROSITE" id="PS01209">
    <property type="entry name" value="LDLRA_1"/>
    <property type="match status" value="1"/>
</dbReference>
<dbReference type="GeneID" id="108608909"/>
<dbReference type="PROSITE" id="PS00134">
    <property type="entry name" value="TRYPSIN_HIS"/>
    <property type="match status" value="1"/>
</dbReference>
<accession>A0ABM1NM42</accession>
<feature type="disulfide bond" evidence="2">
    <location>
        <begin position="125"/>
        <end position="137"/>
    </location>
</feature>
<feature type="disulfide bond" evidence="2">
    <location>
        <begin position="176"/>
        <end position="194"/>
    </location>
</feature>
<feature type="signal peptide" evidence="4">
    <location>
        <begin position="1"/>
        <end position="27"/>
    </location>
</feature>
<proteinExistence type="predicted"/>
<evidence type="ECO:0000256" key="2">
    <source>
        <dbReference type="PROSITE-ProRule" id="PRU00124"/>
    </source>
</evidence>
<feature type="disulfide bond" evidence="3">
    <location>
        <begin position="257"/>
        <end position="284"/>
    </location>
</feature>
<dbReference type="SUPFAM" id="SSF57424">
    <property type="entry name" value="LDL receptor-like module"/>
    <property type="match status" value="4"/>
</dbReference>
<protein>
    <submittedName>
        <fullName evidence="8">Limulus clotting factor C</fullName>
    </submittedName>
</protein>
<dbReference type="InterPro" id="IPR001254">
    <property type="entry name" value="Trypsin_dom"/>
</dbReference>
<dbReference type="Gene3D" id="2.10.70.10">
    <property type="entry name" value="Complement Module, domain 1"/>
    <property type="match status" value="1"/>
</dbReference>
<dbReference type="RefSeq" id="XP_017856028.1">
    <property type="nucleotide sequence ID" value="XM_018000539.1"/>
</dbReference>
<dbReference type="InterPro" id="IPR023415">
    <property type="entry name" value="LDLR_class-A_CS"/>
</dbReference>
<keyword evidence="3" id="KW-0768">Sushi</keyword>
<feature type="disulfide bond" evidence="2">
    <location>
        <begin position="29"/>
        <end position="41"/>
    </location>
</feature>
<dbReference type="PANTHER" id="PTHR24252">
    <property type="entry name" value="ACROSIN-RELATED"/>
    <property type="match status" value="1"/>
</dbReference>
<dbReference type="SMART" id="SM00032">
    <property type="entry name" value="CCP"/>
    <property type="match status" value="2"/>
</dbReference>
<name>A0ABM1NM42_DROAR</name>
<comment type="caution">
    <text evidence="3">Lacks conserved residue(s) required for the propagation of feature annotation.</text>
</comment>
<dbReference type="Pfam" id="PF00089">
    <property type="entry name" value="Trypsin"/>
    <property type="match status" value="1"/>
</dbReference>
<keyword evidence="4" id="KW-0732">Signal</keyword>
<dbReference type="SMART" id="SM00020">
    <property type="entry name" value="Tryp_SPc"/>
    <property type="match status" value="1"/>
</dbReference>
<keyword evidence="7" id="KW-1185">Reference proteome</keyword>